<keyword evidence="2 6" id="KW-0378">Hydrolase</keyword>
<proteinExistence type="inferred from homology"/>
<protein>
    <submittedName>
        <fullName evidence="6">Alpha/beta-hydrolase</fullName>
    </submittedName>
</protein>
<dbReference type="EMBL" id="MU004409">
    <property type="protein sequence ID" value="KAF2652113.1"/>
    <property type="molecule type" value="Genomic_DNA"/>
</dbReference>
<comment type="similarity">
    <text evidence="1">Belongs to the 'GDXG' lipolytic enzyme family.</text>
</comment>
<dbReference type="InterPro" id="IPR029058">
    <property type="entry name" value="AB_hydrolase_fold"/>
</dbReference>
<dbReference type="Pfam" id="PF07859">
    <property type="entry name" value="Abhydrolase_3"/>
    <property type="match status" value="1"/>
</dbReference>
<keyword evidence="4" id="KW-0812">Transmembrane</keyword>
<keyword evidence="4" id="KW-1133">Transmembrane helix</keyword>
<evidence type="ECO:0000256" key="1">
    <source>
        <dbReference type="ARBA" id="ARBA00010515"/>
    </source>
</evidence>
<keyword evidence="4" id="KW-0472">Membrane</keyword>
<feature type="domain" description="Alpha/beta hydrolase fold-3" evidence="5">
    <location>
        <begin position="125"/>
        <end position="338"/>
    </location>
</feature>
<keyword evidence="7" id="KW-1185">Reference proteome</keyword>
<feature type="transmembrane region" description="Helical" evidence="4">
    <location>
        <begin position="12"/>
        <end position="34"/>
    </location>
</feature>
<dbReference type="PROSITE" id="PS01174">
    <property type="entry name" value="LIPASE_GDXG_SER"/>
    <property type="match status" value="1"/>
</dbReference>
<gene>
    <name evidence="6" type="ORF">K491DRAFT_695847</name>
</gene>
<dbReference type="Proteomes" id="UP000799324">
    <property type="component" value="Unassembled WGS sequence"/>
</dbReference>
<organism evidence="6 7">
    <name type="scientific">Lophiostoma macrostomum CBS 122681</name>
    <dbReference type="NCBI Taxonomy" id="1314788"/>
    <lineage>
        <taxon>Eukaryota</taxon>
        <taxon>Fungi</taxon>
        <taxon>Dikarya</taxon>
        <taxon>Ascomycota</taxon>
        <taxon>Pezizomycotina</taxon>
        <taxon>Dothideomycetes</taxon>
        <taxon>Pleosporomycetidae</taxon>
        <taxon>Pleosporales</taxon>
        <taxon>Lophiostomataceae</taxon>
        <taxon>Lophiostoma</taxon>
    </lineage>
</organism>
<dbReference type="PANTHER" id="PTHR48081:SF8">
    <property type="entry name" value="ALPHA_BETA HYDROLASE FOLD-3 DOMAIN-CONTAINING PROTEIN-RELATED"/>
    <property type="match status" value="1"/>
</dbReference>
<accession>A0A6A6SZR9</accession>
<evidence type="ECO:0000256" key="4">
    <source>
        <dbReference type="SAM" id="Phobius"/>
    </source>
</evidence>
<evidence type="ECO:0000256" key="2">
    <source>
        <dbReference type="ARBA" id="ARBA00022801"/>
    </source>
</evidence>
<name>A0A6A6SZR9_9PLEO</name>
<dbReference type="PANTHER" id="PTHR48081">
    <property type="entry name" value="AB HYDROLASE SUPERFAMILY PROTEIN C4A8.06C"/>
    <property type="match status" value="1"/>
</dbReference>
<feature type="active site" evidence="3">
    <location>
        <position position="202"/>
    </location>
</feature>
<evidence type="ECO:0000259" key="5">
    <source>
        <dbReference type="Pfam" id="PF07859"/>
    </source>
</evidence>
<dbReference type="AlphaFoldDB" id="A0A6A6SZR9"/>
<evidence type="ECO:0000256" key="3">
    <source>
        <dbReference type="PROSITE-ProRule" id="PRU10038"/>
    </source>
</evidence>
<sequence>MAPLLSYHPFKAIATIFLICGLPPYLLLLSLFSIRRSWRPIPQWSLGTVIATKAIQVLFKHYTRIRYQALPMTKPGTFGDRFVLVQPGPADKYEGVLKASNIKPTSMPATWFPKRYNGEDVTVILHFQGGAYVTAPKPKDTGPVASKPYEKQLGAFTFFAQYRISRGDTSRFPAALQDAVTFYSHLLDSGIKPSNIILAGDSAGGNLVLALLRYIEDHKPEHLLPAPRGAILWSPWVDLSEAAPQKYEGSKQLNSDFISLPLIQWGKDSFRPTQSSEEIEPYLSPAQFPFSCSVPIVIQIGTAELLFDDVKAFARKMAEVEGNKVLYEETPHAPHDIILSGNATGFEKETDETVRKAGEFFGIE</sequence>
<evidence type="ECO:0000313" key="7">
    <source>
        <dbReference type="Proteomes" id="UP000799324"/>
    </source>
</evidence>
<dbReference type="InterPro" id="IPR033140">
    <property type="entry name" value="Lipase_GDXG_put_SER_AS"/>
</dbReference>
<dbReference type="GO" id="GO:0016787">
    <property type="term" value="F:hydrolase activity"/>
    <property type="evidence" value="ECO:0007669"/>
    <property type="project" value="UniProtKB-KW"/>
</dbReference>
<reference evidence="6" key="1">
    <citation type="journal article" date="2020" name="Stud. Mycol.">
        <title>101 Dothideomycetes genomes: a test case for predicting lifestyles and emergence of pathogens.</title>
        <authorList>
            <person name="Haridas S."/>
            <person name="Albert R."/>
            <person name="Binder M."/>
            <person name="Bloem J."/>
            <person name="Labutti K."/>
            <person name="Salamov A."/>
            <person name="Andreopoulos B."/>
            <person name="Baker S."/>
            <person name="Barry K."/>
            <person name="Bills G."/>
            <person name="Bluhm B."/>
            <person name="Cannon C."/>
            <person name="Castanera R."/>
            <person name="Culley D."/>
            <person name="Daum C."/>
            <person name="Ezra D."/>
            <person name="Gonzalez J."/>
            <person name="Henrissat B."/>
            <person name="Kuo A."/>
            <person name="Liang C."/>
            <person name="Lipzen A."/>
            <person name="Lutzoni F."/>
            <person name="Magnuson J."/>
            <person name="Mondo S."/>
            <person name="Nolan M."/>
            <person name="Ohm R."/>
            <person name="Pangilinan J."/>
            <person name="Park H.-J."/>
            <person name="Ramirez L."/>
            <person name="Alfaro M."/>
            <person name="Sun H."/>
            <person name="Tritt A."/>
            <person name="Yoshinaga Y."/>
            <person name="Zwiers L.-H."/>
            <person name="Turgeon B."/>
            <person name="Goodwin S."/>
            <person name="Spatafora J."/>
            <person name="Crous P."/>
            <person name="Grigoriev I."/>
        </authorList>
    </citation>
    <scope>NUCLEOTIDE SEQUENCE</scope>
    <source>
        <strain evidence="6">CBS 122681</strain>
    </source>
</reference>
<dbReference type="SUPFAM" id="SSF53474">
    <property type="entry name" value="alpha/beta-Hydrolases"/>
    <property type="match status" value="1"/>
</dbReference>
<dbReference type="InterPro" id="IPR050300">
    <property type="entry name" value="GDXG_lipolytic_enzyme"/>
</dbReference>
<dbReference type="InterPro" id="IPR013094">
    <property type="entry name" value="AB_hydrolase_3"/>
</dbReference>
<dbReference type="Gene3D" id="3.40.50.1820">
    <property type="entry name" value="alpha/beta hydrolase"/>
    <property type="match status" value="1"/>
</dbReference>
<evidence type="ECO:0000313" key="6">
    <source>
        <dbReference type="EMBL" id="KAF2652113.1"/>
    </source>
</evidence>
<dbReference type="OrthoDB" id="2152029at2759"/>